<dbReference type="EMBL" id="JAGQFT010000096">
    <property type="protein sequence ID" value="MBR0563062.1"/>
    <property type="molecule type" value="Genomic_DNA"/>
</dbReference>
<dbReference type="InterPro" id="IPR045054">
    <property type="entry name" value="P4HA-like"/>
</dbReference>
<accession>A0A8J8AY50</accession>
<reference evidence="8 9" key="1">
    <citation type="journal article" date="2021" name="Microbiol. Resour. Announc.">
        <title>Draft Genome Sequence of Coralloluteibacterium stylophorae LMG 29479T.</title>
        <authorList>
            <person name="Karlyshev A.V."/>
            <person name="Kudryashova E.B."/>
            <person name="Ariskina E.V."/>
            <person name="Conroy A.P."/>
            <person name="Abidueva E.Y."/>
        </authorList>
    </citation>
    <scope>NUCLEOTIDE SEQUENCE [LARGE SCALE GENOMIC DNA]</scope>
    <source>
        <strain evidence="8 9">LMG 29479</strain>
    </source>
</reference>
<evidence type="ECO:0000256" key="5">
    <source>
        <dbReference type="ARBA" id="ARBA00023004"/>
    </source>
</evidence>
<sequence length="494" mass="52597">MANADVAGAAGRARVVTAGGAEAPLALAERLLARHHQGTVEHERGLALLRAIAGEEHAGEAQWMLGAYHLQAAVRTGAYAHAAHWLERAAGAGVPAAIDRLADLALAGLGVPRSPRRALELRQRLADAGFPQAAWDVGYLSAQPEAASPQHSAATAFARACALGYPPAYYSLGLRFVAGLGVERDLVFGCALLRRAADAGVPDAREAAAALAPADARADGVERWYLALKANLTAVFPLLDRLHQHALPATGRVHPQVPRLEAHLASIGHPSLRINGAGRLGLMPSCTPVPDPPAPRLRWLAQAPRVAVIDDFATREECSYLMFKWGAAMDERRAAMRADGTRAWSSGSEFAVEPMQSDVVMRVLEGRLAAVTGAGAPGHVPDAWSVLRFEPGEQYRPLAEVPADQQLAQSRAPRSGPGGRRVATFLLYLRPPATGGEIVYPHAGIRLRGERGMGVLHYDMTPDGRQDPASVHGGLPVARGEKWLWRSILRGHPP</sequence>
<dbReference type="InterPro" id="IPR011990">
    <property type="entry name" value="TPR-like_helical_dom_sf"/>
</dbReference>
<dbReference type="AlphaFoldDB" id="A0A8J8AY50"/>
<keyword evidence="3" id="KW-0223">Dioxygenase</keyword>
<dbReference type="SUPFAM" id="SSF81901">
    <property type="entry name" value="HCP-like"/>
    <property type="match status" value="1"/>
</dbReference>
<dbReference type="RefSeq" id="WP_211926984.1">
    <property type="nucleotide sequence ID" value="NZ_JAGQFT020000006.1"/>
</dbReference>
<protein>
    <submittedName>
        <fullName evidence="7">SEL1-like repeat protein</fullName>
    </submittedName>
</protein>
<evidence type="ECO:0000259" key="6">
    <source>
        <dbReference type="SMART" id="SM00702"/>
    </source>
</evidence>
<dbReference type="Pfam" id="PF08238">
    <property type="entry name" value="Sel1"/>
    <property type="match status" value="3"/>
</dbReference>
<evidence type="ECO:0000256" key="2">
    <source>
        <dbReference type="ARBA" id="ARBA00022723"/>
    </source>
</evidence>
<gene>
    <name evidence="8" type="ORF">KB893_010075</name>
    <name evidence="7" type="ORF">KB893_11135</name>
</gene>
<evidence type="ECO:0000313" key="8">
    <source>
        <dbReference type="EMBL" id="MBS7457480.1"/>
    </source>
</evidence>
<evidence type="ECO:0000256" key="1">
    <source>
        <dbReference type="ARBA" id="ARBA00001961"/>
    </source>
</evidence>
<feature type="domain" description="Prolyl 4-hydroxylase alpha subunit" evidence="6">
    <location>
        <begin position="304"/>
        <end position="490"/>
    </location>
</feature>
<dbReference type="InterPro" id="IPR006620">
    <property type="entry name" value="Pro_4_hyd_alph"/>
</dbReference>
<comment type="caution">
    <text evidence="7">The sequence shown here is derived from an EMBL/GenBank/DDBJ whole genome shotgun (WGS) entry which is preliminary data.</text>
</comment>
<evidence type="ECO:0000256" key="3">
    <source>
        <dbReference type="ARBA" id="ARBA00022964"/>
    </source>
</evidence>
<dbReference type="SMART" id="SM00671">
    <property type="entry name" value="SEL1"/>
    <property type="match status" value="3"/>
</dbReference>
<evidence type="ECO:0000256" key="4">
    <source>
        <dbReference type="ARBA" id="ARBA00023002"/>
    </source>
</evidence>
<keyword evidence="4" id="KW-0560">Oxidoreductase</keyword>
<evidence type="ECO:0000313" key="9">
    <source>
        <dbReference type="Proteomes" id="UP000675747"/>
    </source>
</evidence>
<keyword evidence="9" id="KW-1185">Reference proteome</keyword>
<dbReference type="Gene3D" id="2.60.120.620">
    <property type="entry name" value="q2cbj1_9rhob like domain"/>
    <property type="match status" value="1"/>
</dbReference>
<dbReference type="GO" id="GO:0031418">
    <property type="term" value="F:L-ascorbic acid binding"/>
    <property type="evidence" value="ECO:0007669"/>
    <property type="project" value="InterPro"/>
</dbReference>
<name>A0A8J8AY50_9GAMM</name>
<dbReference type="InterPro" id="IPR006597">
    <property type="entry name" value="Sel1-like"/>
</dbReference>
<dbReference type="SMART" id="SM00702">
    <property type="entry name" value="P4Hc"/>
    <property type="match status" value="1"/>
</dbReference>
<dbReference type="GO" id="GO:0004656">
    <property type="term" value="F:procollagen-proline 4-dioxygenase activity"/>
    <property type="evidence" value="ECO:0007669"/>
    <property type="project" value="TreeGrafter"/>
</dbReference>
<dbReference type="Gene3D" id="1.25.40.10">
    <property type="entry name" value="Tetratricopeptide repeat domain"/>
    <property type="match status" value="1"/>
</dbReference>
<dbReference type="Proteomes" id="UP000675747">
    <property type="component" value="Unassembled WGS sequence"/>
</dbReference>
<organism evidence="7">
    <name type="scientific">Coralloluteibacterium stylophorae</name>
    <dbReference type="NCBI Taxonomy" id="1776034"/>
    <lineage>
        <taxon>Bacteria</taxon>
        <taxon>Pseudomonadati</taxon>
        <taxon>Pseudomonadota</taxon>
        <taxon>Gammaproteobacteria</taxon>
        <taxon>Lysobacterales</taxon>
        <taxon>Lysobacteraceae</taxon>
        <taxon>Coralloluteibacterium</taxon>
    </lineage>
</organism>
<proteinExistence type="predicted"/>
<keyword evidence="5" id="KW-0408">Iron</keyword>
<dbReference type="EMBL" id="JAGQFT020000006">
    <property type="protein sequence ID" value="MBS7457480.1"/>
    <property type="molecule type" value="Genomic_DNA"/>
</dbReference>
<comment type="cofactor">
    <cofactor evidence="1">
        <name>L-ascorbate</name>
        <dbReference type="ChEBI" id="CHEBI:38290"/>
    </cofactor>
</comment>
<dbReference type="GO" id="GO:0005506">
    <property type="term" value="F:iron ion binding"/>
    <property type="evidence" value="ECO:0007669"/>
    <property type="project" value="InterPro"/>
</dbReference>
<evidence type="ECO:0000313" key="7">
    <source>
        <dbReference type="EMBL" id="MBR0563062.1"/>
    </source>
</evidence>
<dbReference type="PANTHER" id="PTHR10869:SF246">
    <property type="entry name" value="TRANSMEMBRANE PROLYL 4-HYDROXYLASE"/>
    <property type="match status" value="1"/>
</dbReference>
<reference evidence="7" key="2">
    <citation type="submission" date="2021-04" db="EMBL/GenBank/DDBJ databases">
        <authorList>
            <person name="Karlyshev A.V."/>
        </authorList>
    </citation>
    <scope>NUCLEOTIDE SEQUENCE</scope>
    <source>
        <strain evidence="7">LMG 29479</strain>
    </source>
</reference>
<keyword evidence="2" id="KW-0479">Metal-binding</keyword>
<dbReference type="PANTHER" id="PTHR10869">
    <property type="entry name" value="PROLYL 4-HYDROXYLASE ALPHA SUBUNIT"/>
    <property type="match status" value="1"/>
</dbReference>